<accession>A0A2N5DQ32</accession>
<evidence type="ECO:0000313" key="1">
    <source>
        <dbReference type="EMBL" id="PLR28168.1"/>
    </source>
</evidence>
<comment type="caution">
    <text evidence="1">The sequence shown here is derived from an EMBL/GenBank/DDBJ whole genome shotgun (WGS) entry which is preliminary data.</text>
</comment>
<proteinExistence type="predicted"/>
<name>A0A2N5DQ32_9CAUL</name>
<dbReference type="EMBL" id="PJRS01000010">
    <property type="protein sequence ID" value="PLR28168.1"/>
    <property type="molecule type" value="Genomic_DNA"/>
</dbReference>
<dbReference type="Proteomes" id="UP000234479">
    <property type="component" value="Unassembled WGS sequence"/>
</dbReference>
<evidence type="ECO:0000313" key="2">
    <source>
        <dbReference type="Proteomes" id="UP000234479"/>
    </source>
</evidence>
<organism evidence="1 2">
    <name type="scientific">Caulobacter zeae</name>
    <dbReference type="NCBI Taxonomy" id="2055137"/>
    <lineage>
        <taxon>Bacteria</taxon>
        <taxon>Pseudomonadati</taxon>
        <taxon>Pseudomonadota</taxon>
        <taxon>Alphaproteobacteria</taxon>
        <taxon>Caulobacterales</taxon>
        <taxon>Caulobacteraceae</taxon>
        <taxon>Caulobacter</taxon>
    </lineage>
</organism>
<gene>
    <name evidence="1" type="ORF">SGCZBJ_03935</name>
</gene>
<dbReference type="AlphaFoldDB" id="A0A2N5DQ32"/>
<protein>
    <submittedName>
        <fullName evidence="1">Uncharacterized protein</fullName>
    </submittedName>
</protein>
<sequence>MLWIAHVDEQLVVMSCVAFDLSHRVGRRTFLELLVVRRAIGLLPLAHVRTLHPGADIDQRLKGLISGRPSGPDP</sequence>
<keyword evidence="2" id="KW-1185">Reference proteome</keyword>
<reference evidence="1 2" key="1">
    <citation type="submission" date="2017-12" db="EMBL/GenBank/DDBJ databases">
        <title>The genome sequence of Caulobacter sp. 410.</title>
        <authorList>
            <person name="Gao J."/>
            <person name="Mao X."/>
            <person name="Sun J."/>
        </authorList>
    </citation>
    <scope>NUCLEOTIDE SEQUENCE [LARGE SCALE GENOMIC DNA]</scope>
    <source>
        <strain evidence="1 2">410</strain>
    </source>
</reference>